<feature type="signal peptide" evidence="2">
    <location>
        <begin position="1"/>
        <end position="30"/>
    </location>
</feature>
<dbReference type="AlphaFoldDB" id="A0A136IPK9"/>
<evidence type="ECO:0000313" key="5">
    <source>
        <dbReference type="Proteomes" id="UP000070501"/>
    </source>
</evidence>
<feature type="chain" id="PRO_5007292929" description="chitinase" evidence="2">
    <location>
        <begin position="31"/>
        <end position="400"/>
    </location>
</feature>
<dbReference type="SMART" id="SM00636">
    <property type="entry name" value="Glyco_18"/>
    <property type="match status" value="1"/>
</dbReference>
<name>A0A136IPK9_9PEZI</name>
<proteinExistence type="predicted"/>
<dbReference type="GO" id="GO:0008843">
    <property type="term" value="F:endochitinase activity"/>
    <property type="evidence" value="ECO:0007669"/>
    <property type="project" value="UniProtKB-EC"/>
</dbReference>
<dbReference type="InterPro" id="IPR050314">
    <property type="entry name" value="Glycosyl_Hydrlase_18"/>
</dbReference>
<dbReference type="GO" id="GO:0006032">
    <property type="term" value="P:chitin catabolic process"/>
    <property type="evidence" value="ECO:0007669"/>
    <property type="project" value="TreeGrafter"/>
</dbReference>
<dbReference type="STRING" id="196109.A0A136IPK9"/>
<dbReference type="PANTHER" id="PTHR11177">
    <property type="entry name" value="CHITINASE"/>
    <property type="match status" value="1"/>
</dbReference>
<keyword evidence="4" id="KW-0378">Hydrolase</keyword>
<dbReference type="GO" id="GO:0005975">
    <property type="term" value="P:carbohydrate metabolic process"/>
    <property type="evidence" value="ECO:0007669"/>
    <property type="project" value="InterPro"/>
</dbReference>
<dbReference type="OrthoDB" id="73875at2759"/>
<dbReference type="EMBL" id="KQ964265">
    <property type="protein sequence ID" value="KXJ86867.1"/>
    <property type="molecule type" value="Genomic_DNA"/>
</dbReference>
<sequence>MSRSPSIRSLFARALVLMLSAASMASAAAAEFRNIMYLTNQHAIFPNDTRTAPVTHVAMSFMRPHVFNRDPGGHDWPEMWQTVETTRTQFRDGVAVLIAIGGWGDTAGFSTAALTEESRKRWAANVAAMVEDTGADGVDIDWEYPGGNGEDYKQIPNSEKAWEIAAYPLLLSEIRSALGPDKIISAAVPGKVGDMLAFTSTTLPAIMTQLDFLNVMTYDMMNRRDNVTRHHTGVKLSIEALRAYMDRGARAEDLNLGFAFYVKWFKTQHAPCVENPVGCPTVLMEDPVTGGDLGQAGAFAWADETPEWLRESWRDALDKGRYDPDDGSYYYWDEKLDIWWTFDTAQAVKNKFGSIVRTMGVGGVFAWELGSDGPEFARWKALNVGVEGEDAVPKAQKSEL</sequence>
<gene>
    <name evidence="4" type="ORF">Micbo1qcDRAFT_152375</name>
</gene>
<keyword evidence="5" id="KW-1185">Reference proteome</keyword>
<dbReference type="Pfam" id="PF00704">
    <property type="entry name" value="Glyco_hydro_18"/>
    <property type="match status" value="1"/>
</dbReference>
<dbReference type="FunFam" id="3.20.20.80:FF:000159">
    <property type="entry name" value="Class V chitinase, putative"/>
    <property type="match status" value="1"/>
</dbReference>
<feature type="domain" description="GH18" evidence="3">
    <location>
        <begin position="32"/>
        <end position="389"/>
    </location>
</feature>
<evidence type="ECO:0000259" key="3">
    <source>
        <dbReference type="PROSITE" id="PS51910"/>
    </source>
</evidence>
<dbReference type="PROSITE" id="PS51910">
    <property type="entry name" value="GH18_2"/>
    <property type="match status" value="1"/>
</dbReference>
<evidence type="ECO:0000256" key="2">
    <source>
        <dbReference type="SAM" id="SignalP"/>
    </source>
</evidence>
<dbReference type="GO" id="GO:0005576">
    <property type="term" value="C:extracellular region"/>
    <property type="evidence" value="ECO:0007669"/>
    <property type="project" value="TreeGrafter"/>
</dbReference>
<reference evidence="5" key="1">
    <citation type="submission" date="2016-02" db="EMBL/GenBank/DDBJ databases">
        <title>Draft genome sequence of Microdochium bolleyi, a fungal endophyte of beachgrass.</title>
        <authorList>
            <consortium name="DOE Joint Genome Institute"/>
            <person name="David A.S."/>
            <person name="May G."/>
            <person name="Haridas S."/>
            <person name="Lim J."/>
            <person name="Wang M."/>
            <person name="Labutti K."/>
            <person name="Lipzen A."/>
            <person name="Barry K."/>
            <person name="Grigoriev I.V."/>
        </authorList>
    </citation>
    <scope>NUCLEOTIDE SEQUENCE [LARGE SCALE GENOMIC DNA]</scope>
    <source>
        <strain evidence="5">J235TASD1</strain>
    </source>
</reference>
<dbReference type="EC" id="3.2.1.14" evidence="1"/>
<dbReference type="PANTHER" id="PTHR11177:SF378">
    <property type="entry name" value="CHITINASE"/>
    <property type="match status" value="1"/>
</dbReference>
<dbReference type="InterPro" id="IPR011583">
    <property type="entry name" value="Chitinase_II/V-like_cat"/>
</dbReference>
<accession>A0A136IPK9</accession>
<evidence type="ECO:0000256" key="1">
    <source>
        <dbReference type="ARBA" id="ARBA00012729"/>
    </source>
</evidence>
<organism evidence="4 5">
    <name type="scientific">Microdochium bolleyi</name>
    <dbReference type="NCBI Taxonomy" id="196109"/>
    <lineage>
        <taxon>Eukaryota</taxon>
        <taxon>Fungi</taxon>
        <taxon>Dikarya</taxon>
        <taxon>Ascomycota</taxon>
        <taxon>Pezizomycotina</taxon>
        <taxon>Sordariomycetes</taxon>
        <taxon>Xylariomycetidae</taxon>
        <taxon>Xylariales</taxon>
        <taxon>Microdochiaceae</taxon>
        <taxon>Microdochium</taxon>
    </lineage>
</organism>
<dbReference type="InParanoid" id="A0A136IPK9"/>
<dbReference type="GO" id="GO:0008061">
    <property type="term" value="F:chitin binding"/>
    <property type="evidence" value="ECO:0007669"/>
    <property type="project" value="InterPro"/>
</dbReference>
<dbReference type="InterPro" id="IPR017853">
    <property type="entry name" value="GH"/>
</dbReference>
<dbReference type="Proteomes" id="UP000070501">
    <property type="component" value="Unassembled WGS sequence"/>
</dbReference>
<dbReference type="SUPFAM" id="SSF51445">
    <property type="entry name" value="(Trans)glycosidases"/>
    <property type="match status" value="1"/>
</dbReference>
<protein>
    <recommendedName>
        <fullName evidence="1">chitinase</fullName>
        <ecNumber evidence="1">3.2.1.14</ecNumber>
    </recommendedName>
</protein>
<dbReference type="Gene3D" id="3.20.20.80">
    <property type="entry name" value="Glycosidases"/>
    <property type="match status" value="1"/>
</dbReference>
<dbReference type="InterPro" id="IPR001223">
    <property type="entry name" value="Glyco_hydro18_cat"/>
</dbReference>
<keyword evidence="2" id="KW-0732">Signal</keyword>
<evidence type="ECO:0000313" key="4">
    <source>
        <dbReference type="EMBL" id="KXJ86867.1"/>
    </source>
</evidence>